<dbReference type="InterPro" id="IPR011009">
    <property type="entry name" value="Kinase-like_dom_sf"/>
</dbReference>
<dbReference type="AlphaFoldDB" id="A0A2P6PD23"/>
<dbReference type="Proteomes" id="UP000238479">
    <property type="component" value="Chromosome 7"/>
</dbReference>
<feature type="binding site" evidence="9">
    <location>
        <position position="66"/>
    </location>
    <ligand>
        <name>ATP</name>
        <dbReference type="ChEBI" id="CHEBI:30616"/>
    </ligand>
</feature>
<gene>
    <name evidence="11" type="ORF">RchiOBHm_Chr7g0221481</name>
</gene>
<reference evidence="11 12" key="1">
    <citation type="journal article" date="2018" name="Nat. Genet.">
        <title>The Rosa genome provides new insights in the design of modern roses.</title>
        <authorList>
            <person name="Bendahmane M."/>
        </authorList>
    </citation>
    <scope>NUCLEOTIDE SEQUENCE [LARGE SCALE GENOMIC DNA]</scope>
    <source>
        <strain evidence="12">cv. Old Blush</strain>
    </source>
</reference>
<dbReference type="EMBL" id="PDCK01000045">
    <property type="protein sequence ID" value="PRQ19819.1"/>
    <property type="molecule type" value="Genomic_DNA"/>
</dbReference>
<name>A0A2P6PD23_ROSCH</name>
<evidence type="ECO:0000256" key="1">
    <source>
        <dbReference type="ARBA" id="ARBA00012513"/>
    </source>
</evidence>
<evidence type="ECO:0000256" key="8">
    <source>
        <dbReference type="ARBA" id="ARBA00048679"/>
    </source>
</evidence>
<dbReference type="Gramene" id="PRQ19819">
    <property type="protein sequence ID" value="PRQ19819"/>
    <property type="gene ID" value="RchiOBHm_Chr7g0221481"/>
</dbReference>
<evidence type="ECO:0000313" key="12">
    <source>
        <dbReference type="Proteomes" id="UP000238479"/>
    </source>
</evidence>
<evidence type="ECO:0000256" key="6">
    <source>
        <dbReference type="ARBA" id="ARBA00022840"/>
    </source>
</evidence>
<keyword evidence="3 11" id="KW-0808">Transferase</keyword>
<comment type="catalytic activity">
    <reaction evidence="7">
        <text>L-threonyl-[protein] + ATP = O-phospho-L-threonyl-[protein] + ADP + H(+)</text>
        <dbReference type="Rhea" id="RHEA:46608"/>
        <dbReference type="Rhea" id="RHEA-COMP:11060"/>
        <dbReference type="Rhea" id="RHEA-COMP:11605"/>
        <dbReference type="ChEBI" id="CHEBI:15378"/>
        <dbReference type="ChEBI" id="CHEBI:30013"/>
        <dbReference type="ChEBI" id="CHEBI:30616"/>
        <dbReference type="ChEBI" id="CHEBI:61977"/>
        <dbReference type="ChEBI" id="CHEBI:456216"/>
        <dbReference type="EC" id="2.7.11.1"/>
    </reaction>
</comment>
<comment type="catalytic activity">
    <reaction evidence="8">
        <text>L-seryl-[protein] + ATP = O-phospho-L-seryl-[protein] + ADP + H(+)</text>
        <dbReference type="Rhea" id="RHEA:17989"/>
        <dbReference type="Rhea" id="RHEA-COMP:9863"/>
        <dbReference type="Rhea" id="RHEA-COMP:11604"/>
        <dbReference type="ChEBI" id="CHEBI:15378"/>
        <dbReference type="ChEBI" id="CHEBI:29999"/>
        <dbReference type="ChEBI" id="CHEBI:30616"/>
        <dbReference type="ChEBI" id="CHEBI:83421"/>
        <dbReference type="ChEBI" id="CHEBI:456216"/>
        <dbReference type="EC" id="2.7.11.1"/>
    </reaction>
</comment>
<proteinExistence type="predicted"/>
<dbReference type="InterPro" id="IPR000719">
    <property type="entry name" value="Prot_kinase_dom"/>
</dbReference>
<evidence type="ECO:0000256" key="3">
    <source>
        <dbReference type="ARBA" id="ARBA00022679"/>
    </source>
</evidence>
<dbReference type="InterPro" id="IPR017441">
    <property type="entry name" value="Protein_kinase_ATP_BS"/>
</dbReference>
<accession>A0A2P6PD23</accession>
<dbReference type="PANTHER" id="PTHR48005:SF95">
    <property type="entry name" value="PROTEIN KINASE DOMAIN-CONTAINING PROTEIN"/>
    <property type="match status" value="1"/>
</dbReference>
<dbReference type="Gene3D" id="3.30.200.20">
    <property type="entry name" value="Phosphorylase Kinase, domain 1"/>
    <property type="match status" value="1"/>
</dbReference>
<protein>
    <recommendedName>
        <fullName evidence="1">non-specific serine/threonine protein kinase</fullName>
        <ecNumber evidence="1">2.7.11.1</ecNumber>
    </recommendedName>
</protein>
<evidence type="ECO:0000256" key="9">
    <source>
        <dbReference type="PROSITE-ProRule" id="PRU10141"/>
    </source>
</evidence>
<feature type="domain" description="Protein kinase" evidence="10">
    <location>
        <begin position="37"/>
        <end position="114"/>
    </location>
</feature>
<dbReference type="PROSITE" id="PS00107">
    <property type="entry name" value="PROTEIN_KINASE_ATP"/>
    <property type="match status" value="1"/>
</dbReference>
<dbReference type="GO" id="GO:0004674">
    <property type="term" value="F:protein serine/threonine kinase activity"/>
    <property type="evidence" value="ECO:0007669"/>
    <property type="project" value="UniProtKB-KW"/>
</dbReference>
<keyword evidence="6 9" id="KW-0067">ATP-binding</keyword>
<dbReference type="PROSITE" id="PS50011">
    <property type="entry name" value="PROTEIN_KINASE_DOM"/>
    <property type="match status" value="1"/>
</dbReference>
<sequence length="114" mass="13430">MQYQHTEESYVQNEVFVIANFDIRKMYGEIMEATNSFDTAYCIGKGGYGTVYKAKLPSGSIVTVKKLYPVHDSEEASQKEFFNEIRALLEIRHRNTYKYCRSFVFVRANYTYKY</sequence>
<evidence type="ECO:0000313" key="11">
    <source>
        <dbReference type="EMBL" id="PRQ19819.1"/>
    </source>
</evidence>
<keyword evidence="5 11" id="KW-0418">Kinase</keyword>
<dbReference type="PANTHER" id="PTHR48005">
    <property type="entry name" value="LEUCINE RICH REPEAT KINASE 2"/>
    <property type="match status" value="1"/>
</dbReference>
<evidence type="ECO:0000256" key="2">
    <source>
        <dbReference type="ARBA" id="ARBA00022527"/>
    </source>
</evidence>
<comment type="caution">
    <text evidence="11">The sequence shown here is derived from an EMBL/GenBank/DDBJ whole genome shotgun (WGS) entry which is preliminary data.</text>
</comment>
<evidence type="ECO:0000256" key="5">
    <source>
        <dbReference type="ARBA" id="ARBA00022777"/>
    </source>
</evidence>
<keyword evidence="12" id="KW-1185">Reference proteome</keyword>
<evidence type="ECO:0000256" key="7">
    <source>
        <dbReference type="ARBA" id="ARBA00047899"/>
    </source>
</evidence>
<keyword evidence="4 9" id="KW-0547">Nucleotide-binding</keyword>
<dbReference type="SUPFAM" id="SSF56112">
    <property type="entry name" value="Protein kinase-like (PK-like)"/>
    <property type="match status" value="1"/>
</dbReference>
<evidence type="ECO:0000256" key="4">
    <source>
        <dbReference type="ARBA" id="ARBA00022741"/>
    </source>
</evidence>
<dbReference type="GO" id="GO:0005524">
    <property type="term" value="F:ATP binding"/>
    <property type="evidence" value="ECO:0007669"/>
    <property type="project" value="UniProtKB-UniRule"/>
</dbReference>
<dbReference type="EC" id="2.7.11.1" evidence="1"/>
<evidence type="ECO:0000259" key="10">
    <source>
        <dbReference type="PROSITE" id="PS50011"/>
    </source>
</evidence>
<organism evidence="11 12">
    <name type="scientific">Rosa chinensis</name>
    <name type="common">China rose</name>
    <dbReference type="NCBI Taxonomy" id="74649"/>
    <lineage>
        <taxon>Eukaryota</taxon>
        <taxon>Viridiplantae</taxon>
        <taxon>Streptophyta</taxon>
        <taxon>Embryophyta</taxon>
        <taxon>Tracheophyta</taxon>
        <taxon>Spermatophyta</taxon>
        <taxon>Magnoliopsida</taxon>
        <taxon>eudicotyledons</taxon>
        <taxon>Gunneridae</taxon>
        <taxon>Pentapetalae</taxon>
        <taxon>rosids</taxon>
        <taxon>fabids</taxon>
        <taxon>Rosales</taxon>
        <taxon>Rosaceae</taxon>
        <taxon>Rosoideae</taxon>
        <taxon>Rosoideae incertae sedis</taxon>
        <taxon>Rosa</taxon>
    </lineage>
</organism>
<keyword evidence="2" id="KW-0723">Serine/threonine-protein kinase</keyword>
<dbReference type="InterPro" id="IPR051420">
    <property type="entry name" value="Ser_Thr_Kinases_DiverseReg"/>
</dbReference>